<gene>
    <name evidence="7" type="ORF">CHILSU_LOCUS9260</name>
</gene>
<protein>
    <recommendedName>
        <fullName evidence="3">tRNA (adenine(58)-N(1))-methyltransferase non-catalytic subunit TRM6</fullName>
    </recommendedName>
    <alternativeName>
        <fullName evidence="6">tRNA(m1A58)-methyltransferase subunit TRM6</fullName>
    </alternativeName>
</protein>
<comment type="subcellular location">
    <subcellularLocation>
        <location evidence="1">Nucleus</location>
    </subcellularLocation>
</comment>
<dbReference type="InterPro" id="IPR017423">
    <property type="entry name" value="TRM6"/>
</dbReference>
<proteinExistence type="inferred from homology"/>
<dbReference type="Proteomes" id="UP001153292">
    <property type="component" value="Chromosome 5"/>
</dbReference>
<dbReference type="PANTHER" id="PTHR12945:SF0">
    <property type="entry name" value="TRNA (ADENINE(58)-N(1))-METHYLTRANSFERASE NON-CATALYTIC SUBUNIT TRM6"/>
    <property type="match status" value="1"/>
</dbReference>
<reference evidence="7" key="1">
    <citation type="submission" date="2021-12" db="EMBL/GenBank/DDBJ databases">
        <authorList>
            <person name="King R."/>
        </authorList>
    </citation>
    <scope>NUCLEOTIDE SEQUENCE</scope>
</reference>
<keyword evidence="5" id="KW-0539">Nucleus</keyword>
<evidence type="ECO:0000256" key="1">
    <source>
        <dbReference type="ARBA" id="ARBA00004123"/>
    </source>
</evidence>
<dbReference type="EMBL" id="OU963898">
    <property type="protein sequence ID" value="CAH0405889.1"/>
    <property type="molecule type" value="Genomic_DNA"/>
</dbReference>
<evidence type="ECO:0000256" key="4">
    <source>
        <dbReference type="ARBA" id="ARBA00022694"/>
    </source>
</evidence>
<dbReference type="PANTHER" id="PTHR12945">
    <property type="entry name" value="TRANSLATION INITIATION FACTOR EIF3-RELATED"/>
    <property type="match status" value="1"/>
</dbReference>
<sequence length="438" mass="49604">MASNEICVGDYLIIHKQKYKKLLKFNKPNLIVAVGRDTINLDGIEGCPYFSVFKMISSSGKKNREYSLELTQEVINIKDEIDVKTSGNDNRNIFDDGRSQKLSAAEIEELKVDSSKASDIVETLIINSNTFHSKTEFSQEKYLRKKEKKYFEYIQIIRPNLRIVTEVMYKLEPGKIQGLRTDTLSQIITMANVQSEGNHLLYDSGSNGLLAAALLSAIGRQTGGKLVHMHPGNMSQKQALLAMNFKEEHLNRCISVNVYSALRQYYQGCDTNEHSSSDSITLKRKAEDTLESKSKLTKTEDADSINSNIQNQTLDTNNINCDSKLEPKKPKWHFDNIAASLVLKEKMDSLVIACKEDPKNIFNELVEFVKPGRPFVIYYSVAEPLQQLYMLLKSQSNVAALKLTCNWMRNYQVLPDRTHPEVMMNGASGFLLTGYVLK</sequence>
<organism evidence="7 8">
    <name type="scientific">Chilo suppressalis</name>
    <name type="common">Asiatic rice borer moth</name>
    <dbReference type="NCBI Taxonomy" id="168631"/>
    <lineage>
        <taxon>Eukaryota</taxon>
        <taxon>Metazoa</taxon>
        <taxon>Ecdysozoa</taxon>
        <taxon>Arthropoda</taxon>
        <taxon>Hexapoda</taxon>
        <taxon>Insecta</taxon>
        <taxon>Pterygota</taxon>
        <taxon>Neoptera</taxon>
        <taxon>Endopterygota</taxon>
        <taxon>Lepidoptera</taxon>
        <taxon>Glossata</taxon>
        <taxon>Ditrysia</taxon>
        <taxon>Pyraloidea</taxon>
        <taxon>Crambidae</taxon>
        <taxon>Crambinae</taxon>
        <taxon>Chilo</taxon>
    </lineage>
</organism>
<dbReference type="Pfam" id="PF04189">
    <property type="entry name" value="Gcd10p"/>
    <property type="match status" value="1"/>
</dbReference>
<keyword evidence="4" id="KW-0819">tRNA processing</keyword>
<comment type="similarity">
    <text evidence="2">Belongs to the TRM6/GCD10 family.</text>
</comment>
<evidence type="ECO:0000256" key="3">
    <source>
        <dbReference type="ARBA" id="ARBA00021704"/>
    </source>
</evidence>
<dbReference type="Gene3D" id="3.40.50.150">
    <property type="entry name" value="Vaccinia Virus protein VP39"/>
    <property type="match status" value="1"/>
</dbReference>
<evidence type="ECO:0000313" key="7">
    <source>
        <dbReference type="EMBL" id="CAH0405889.1"/>
    </source>
</evidence>
<keyword evidence="8" id="KW-1185">Reference proteome</keyword>
<evidence type="ECO:0000313" key="8">
    <source>
        <dbReference type="Proteomes" id="UP001153292"/>
    </source>
</evidence>
<accession>A0ABN8B8D4</accession>
<evidence type="ECO:0000256" key="5">
    <source>
        <dbReference type="ARBA" id="ARBA00023242"/>
    </source>
</evidence>
<evidence type="ECO:0000256" key="2">
    <source>
        <dbReference type="ARBA" id="ARBA00008320"/>
    </source>
</evidence>
<name>A0ABN8B8D4_CHISP</name>
<dbReference type="InterPro" id="IPR029063">
    <property type="entry name" value="SAM-dependent_MTases_sf"/>
</dbReference>
<evidence type="ECO:0000256" key="6">
    <source>
        <dbReference type="ARBA" id="ARBA00032319"/>
    </source>
</evidence>